<dbReference type="PhylomeDB" id="B2J7C9"/>
<reference evidence="9 10" key="2">
    <citation type="journal article" date="2013" name="Plant Physiol.">
        <title>A Nostoc punctiforme Sugar Transporter Necessary to Establish a Cyanobacterium-Plant Symbiosis.</title>
        <authorList>
            <person name="Ekman M."/>
            <person name="Picossi S."/>
            <person name="Campbell E.L."/>
            <person name="Meeks J.C."/>
            <person name="Flores E."/>
        </authorList>
    </citation>
    <scope>NUCLEOTIDE SEQUENCE [LARGE SCALE GENOMIC DNA]</scope>
    <source>
        <strain evidence="10">ATCC 29133 / PCC 73102</strain>
    </source>
</reference>
<name>B2J7C9_NOSP7</name>
<dbReference type="InterPro" id="IPR029058">
    <property type="entry name" value="AB_hydrolase_fold"/>
</dbReference>
<dbReference type="Gene3D" id="3.40.50.1820">
    <property type="entry name" value="alpha/beta hydrolase"/>
    <property type="match status" value="1"/>
</dbReference>
<proteinExistence type="inferred from homology"/>
<dbReference type="eggNOG" id="COG0627">
    <property type="taxonomic scope" value="Bacteria"/>
</dbReference>
<comment type="catalytic activity">
    <reaction evidence="5 8">
        <text>S-formylglutathione + H2O = formate + glutathione + H(+)</text>
        <dbReference type="Rhea" id="RHEA:14961"/>
        <dbReference type="ChEBI" id="CHEBI:15377"/>
        <dbReference type="ChEBI" id="CHEBI:15378"/>
        <dbReference type="ChEBI" id="CHEBI:15740"/>
        <dbReference type="ChEBI" id="CHEBI:57688"/>
        <dbReference type="ChEBI" id="CHEBI:57925"/>
        <dbReference type="EC" id="3.1.2.12"/>
    </reaction>
</comment>
<evidence type="ECO:0000256" key="1">
    <source>
        <dbReference type="ARBA" id="ARBA00005622"/>
    </source>
</evidence>
<dbReference type="AlphaFoldDB" id="B2J7C9"/>
<gene>
    <name evidence="9" type="ordered locus">Npun_F2276</name>
</gene>
<dbReference type="GO" id="GO:0052689">
    <property type="term" value="F:carboxylic ester hydrolase activity"/>
    <property type="evidence" value="ECO:0007669"/>
    <property type="project" value="UniProtKB-KW"/>
</dbReference>
<keyword evidence="10" id="KW-1185">Reference proteome</keyword>
<dbReference type="EMBL" id="CP001037">
    <property type="protein sequence ID" value="ACC80864.1"/>
    <property type="molecule type" value="Genomic_DNA"/>
</dbReference>
<dbReference type="PANTHER" id="PTHR10061:SF0">
    <property type="entry name" value="S-FORMYLGLUTATHIONE HYDROLASE"/>
    <property type="match status" value="1"/>
</dbReference>
<feature type="active site" description="Charge relay system" evidence="7">
    <location>
        <position position="151"/>
    </location>
</feature>
<organism evidence="9 10">
    <name type="scientific">Nostoc punctiforme (strain ATCC 29133 / PCC 73102)</name>
    <dbReference type="NCBI Taxonomy" id="63737"/>
    <lineage>
        <taxon>Bacteria</taxon>
        <taxon>Bacillati</taxon>
        <taxon>Cyanobacteriota</taxon>
        <taxon>Cyanophyceae</taxon>
        <taxon>Nostocales</taxon>
        <taxon>Nostocaceae</taxon>
        <taxon>Nostoc</taxon>
    </lineage>
</organism>
<dbReference type="PANTHER" id="PTHR10061">
    <property type="entry name" value="S-FORMYLGLUTATHIONE HYDROLASE"/>
    <property type="match status" value="1"/>
</dbReference>
<dbReference type="NCBIfam" id="TIGR02821">
    <property type="entry name" value="fghA_ester_D"/>
    <property type="match status" value="1"/>
</dbReference>
<evidence type="ECO:0000256" key="8">
    <source>
        <dbReference type="RuleBase" id="RU363068"/>
    </source>
</evidence>
<dbReference type="SUPFAM" id="SSF53474">
    <property type="entry name" value="alpha/beta-Hydrolases"/>
    <property type="match status" value="1"/>
</dbReference>
<reference evidence="10" key="1">
    <citation type="submission" date="2008-04" db="EMBL/GenBank/DDBJ databases">
        <title>Complete sequence of chromosome of Nostoc punctiforme ATCC 29133.</title>
        <authorList>
            <consortium name="US DOE Joint Genome Institute"/>
            <person name="Copeland A."/>
            <person name="Lucas S."/>
            <person name="Lapidus A."/>
            <person name="Glavina del Rio T."/>
            <person name="Dalin E."/>
            <person name="Tice H."/>
            <person name="Pitluck S."/>
            <person name="Chain P."/>
            <person name="Malfatti S."/>
            <person name="Shin M."/>
            <person name="Vergez L."/>
            <person name="Schmutz J."/>
            <person name="Larimer F."/>
            <person name="Land M."/>
            <person name="Hauser L."/>
            <person name="Kyrpides N."/>
            <person name="Kim E."/>
            <person name="Meeks J.C."/>
            <person name="Elhai J."/>
            <person name="Campbell E.L."/>
            <person name="Thiel T."/>
            <person name="Longmire J."/>
            <person name="Potts M."/>
            <person name="Atlas R."/>
        </authorList>
    </citation>
    <scope>NUCLEOTIDE SEQUENCE [LARGE SCALE GENOMIC DNA]</scope>
    <source>
        <strain evidence="10">ATCC 29133 / PCC 73102</strain>
    </source>
</reference>
<dbReference type="RefSeq" id="WP_012408862.1">
    <property type="nucleotide sequence ID" value="NC_010628.1"/>
</dbReference>
<evidence type="ECO:0000256" key="5">
    <source>
        <dbReference type="ARBA" id="ARBA00047590"/>
    </source>
</evidence>
<comment type="similarity">
    <text evidence="1 8">Belongs to the esterase D family.</text>
</comment>
<dbReference type="HOGENOM" id="CLU_056472_0_0_3"/>
<evidence type="ECO:0000256" key="4">
    <source>
        <dbReference type="ARBA" id="ARBA00022801"/>
    </source>
</evidence>
<dbReference type="InterPro" id="IPR000801">
    <property type="entry name" value="Esterase-like"/>
</dbReference>
<evidence type="ECO:0000256" key="3">
    <source>
        <dbReference type="ARBA" id="ARBA00022487"/>
    </source>
</evidence>
<dbReference type="FunFam" id="3.40.50.1820:FF:000002">
    <property type="entry name" value="S-formylglutathione hydrolase"/>
    <property type="match status" value="1"/>
</dbReference>
<evidence type="ECO:0000313" key="10">
    <source>
        <dbReference type="Proteomes" id="UP000001191"/>
    </source>
</evidence>
<dbReference type="ESTHER" id="nosp7-b2j7c9">
    <property type="family name" value="A85-EsteraseD-FGH"/>
</dbReference>
<accession>B2J7C9</accession>
<evidence type="ECO:0000313" key="9">
    <source>
        <dbReference type="EMBL" id="ACC80864.1"/>
    </source>
</evidence>
<dbReference type="STRING" id="63737.Npun_F2276"/>
<dbReference type="OrthoDB" id="9777383at2"/>
<dbReference type="GO" id="GO:0046294">
    <property type="term" value="P:formaldehyde catabolic process"/>
    <property type="evidence" value="ECO:0007669"/>
    <property type="project" value="InterPro"/>
</dbReference>
<evidence type="ECO:0000256" key="2">
    <source>
        <dbReference type="ARBA" id="ARBA00012479"/>
    </source>
</evidence>
<dbReference type="EC" id="3.1.2.12" evidence="2 6"/>
<keyword evidence="4 8" id="KW-0378">Hydrolase</keyword>
<dbReference type="Pfam" id="PF00756">
    <property type="entry name" value="Esterase"/>
    <property type="match status" value="1"/>
</dbReference>
<dbReference type="Proteomes" id="UP000001191">
    <property type="component" value="Chromosome"/>
</dbReference>
<sequence length="295" mass="33116">MPNVNVISEYKSFGGKLGFYSHFSSTCNGEMHFAVYQPPQATHKPVPILYFLSGLICTEENFMVKAGGVQRFAAEYGLMLVTPDTSPRHTGIAGEDDDWDFGTGAGFYVDATEEPWRKNYQMYSYVVHELPSLINANFPTQPEKQGIFGHSMGGHGALVCAMRNPELYKSVSAFAPITAPMRCPWGQKAFGGYLGRNQESWRAYDASELVKQVGYHSSILIDQGTADKFLAEQLLPEVFEKACADVKQPLNLRYQEGYDHSYYFIASFIEDHIRHHAIALLVTAVFIYLNPTFLF</sequence>
<dbReference type="GO" id="GO:0018738">
    <property type="term" value="F:S-formylglutathione hydrolase activity"/>
    <property type="evidence" value="ECO:0007669"/>
    <property type="project" value="UniProtKB-UniRule"/>
</dbReference>
<dbReference type="EnsemblBacteria" id="ACC80864">
    <property type="protein sequence ID" value="ACC80864"/>
    <property type="gene ID" value="Npun_F2276"/>
</dbReference>
<feature type="active site" description="Charge relay system" evidence="7">
    <location>
        <position position="260"/>
    </location>
</feature>
<dbReference type="KEGG" id="npu:Npun_F2276"/>
<dbReference type="InterPro" id="IPR014186">
    <property type="entry name" value="S-formylglutathione_hydrol"/>
</dbReference>
<feature type="active site" description="Charge relay system" evidence="7">
    <location>
        <position position="227"/>
    </location>
</feature>
<comment type="function">
    <text evidence="8">Serine hydrolase involved in the detoxification of formaldehyde.</text>
</comment>
<evidence type="ECO:0000256" key="7">
    <source>
        <dbReference type="PIRSR" id="PIRSR614186-1"/>
    </source>
</evidence>
<dbReference type="GO" id="GO:0005829">
    <property type="term" value="C:cytosol"/>
    <property type="evidence" value="ECO:0007669"/>
    <property type="project" value="TreeGrafter"/>
</dbReference>
<evidence type="ECO:0000256" key="6">
    <source>
        <dbReference type="NCBIfam" id="TIGR02821"/>
    </source>
</evidence>
<keyword evidence="3 8" id="KW-0719">Serine esterase</keyword>
<protein>
    <recommendedName>
        <fullName evidence="2 6">S-formylglutathione hydrolase</fullName>
        <ecNumber evidence="2 6">3.1.2.12</ecNumber>
    </recommendedName>
</protein>